<dbReference type="Proteomes" id="UP000707352">
    <property type="component" value="Unassembled WGS sequence"/>
</dbReference>
<gene>
    <name evidence="1" type="ORF">HB375_09760</name>
</gene>
<accession>A0ABX0VAM2</accession>
<comment type="caution">
    <text evidence="1">The sequence shown here is derived from an EMBL/GenBank/DDBJ whole genome shotgun (WGS) entry which is preliminary data.</text>
</comment>
<dbReference type="EMBL" id="JAATJS010000003">
    <property type="protein sequence ID" value="NIX76899.1"/>
    <property type="molecule type" value="Genomic_DNA"/>
</dbReference>
<organism evidence="1 2">
    <name type="scientific">Microvirga terricola</name>
    <dbReference type="NCBI Taxonomy" id="2719797"/>
    <lineage>
        <taxon>Bacteria</taxon>
        <taxon>Pseudomonadati</taxon>
        <taxon>Pseudomonadota</taxon>
        <taxon>Alphaproteobacteria</taxon>
        <taxon>Hyphomicrobiales</taxon>
        <taxon>Methylobacteriaceae</taxon>
        <taxon>Microvirga</taxon>
    </lineage>
</organism>
<sequence>MALGLSVLRWTPSEFWHATPRELMAAWAGLNGGRRMTPAGGSDLKRLMEVFPDA</sequence>
<evidence type="ECO:0000313" key="1">
    <source>
        <dbReference type="EMBL" id="NIX76899.1"/>
    </source>
</evidence>
<protein>
    <submittedName>
        <fullName evidence="1">Phage tail assembly chaperone</fullName>
    </submittedName>
</protein>
<keyword evidence="2" id="KW-1185">Reference proteome</keyword>
<evidence type="ECO:0000313" key="2">
    <source>
        <dbReference type="Proteomes" id="UP000707352"/>
    </source>
</evidence>
<proteinExistence type="predicted"/>
<dbReference type="Pfam" id="PF09550">
    <property type="entry name" value="Phage_TAC_6"/>
    <property type="match status" value="1"/>
</dbReference>
<reference evidence="1 2" key="1">
    <citation type="submission" date="2020-03" db="EMBL/GenBank/DDBJ databases">
        <title>The genome sequence of Microvirga sp. c23x22.</title>
        <authorList>
            <person name="Zhang X."/>
        </authorList>
    </citation>
    <scope>NUCLEOTIDE SEQUENCE [LARGE SCALE GENOMIC DNA]</scope>
    <source>
        <strain evidence="2">c23x22</strain>
    </source>
</reference>
<name>A0ABX0VAM2_9HYPH</name>
<dbReference type="InterPro" id="IPR019056">
    <property type="entry name" value="Phage_TAC_6"/>
</dbReference>